<dbReference type="KEGG" id="mru:mru_1449"/>
<dbReference type="EMBL" id="CP001719">
    <property type="protein sequence ID" value="ADC47299.1"/>
    <property type="molecule type" value="Genomic_DNA"/>
</dbReference>
<dbReference type="InterPro" id="IPR010982">
    <property type="entry name" value="Lambda_DNA-bd_dom_sf"/>
</dbReference>
<accession>D3E438</accession>
<feature type="region of interest" description="Disordered" evidence="2">
    <location>
        <begin position="46"/>
        <end position="71"/>
    </location>
</feature>
<evidence type="ECO:0000256" key="2">
    <source>
        <dbReference type="SAM" id="MobiDB-lite"/>
    </source>
</evidence>
<dbReference type="eggNOG" id="arCOG01863">
    <property type="taxonomic scope" value="Archaea"/>
</dbReference>
<dbReference type="RefSeq" id="WP_012956248.1">
    <property type="nucleotide sequence ID" value="NC_013790.1"/>
</dbReference>
<evidence type="ECO:0000313" key="5">
    <source>
        <dbReference type="Proteomes" id="UP000008680"/>
    </source>
</evidence>
<dbReference type="PANTHER" id="PTHR10245">
    <property type="entry name" value="ENDOTHELIAL DIFFERENTIATION-RELATED FACTOR 1 MULTIPROTEIN BRIDGING FACTOR 1"/>
    <property type="match status" value="1"/>
</dbReference>
<dbReference type="PATRIC" id="fig|634498.28.peg.1453"/>
<dbReference type="HOGENOM" id="CLU_130237_0_0_2"/>
<name>D3E438_METRM</name>
<dbReference type="GeneID" id="8771101"/>
<dbReference type="SUPFAM" id="SSF47413">
    <property type="entry name" value="lambda repressor-like DNA-binding domains"/>
    <property type="match status" value="1"/>
</dbReference>
<organism evidence="4 5">
    <name type="scientific">Methanobrevibacter ruminantium (strain ATCC 35063 / DSM 1093 / JCM 13430 / OCM 146 / M1)</name>
    <name type="common">Methanobacterium ruminantium</name>
    <dbReference type="NCBI Taxonomy" id="634498"/>
    <lineage>
        <taxon>Archaea</taxon>
        <taxon>Methanobacteriati</taxon>
        <taxon>Methanobacteriota</taxon>
        <taxon>Methanomada group</taxon>
        <taxon>Methanobacteria</taxon>
        <taxon>Methanobacteriales</taxon>
        <taxon>Methanobacteriaceae</taxon>
        <taxon>Methanobrevibacter</taxon>
    </lineage>
</organism>
<dbReference type="GO" id="GO:0003677">
    <property type="term" value="F:DNA binding"/>
    <property type="evidence" value="ECO:0007669"/>
    <property type="project" value="UniProtKB-KW"/>
</dbReference>
<feature type="domain" description="HTH cro/C1-type" evidence="3">
    <location>
        <begin position="85"/>
        <end position="143"/>
    </location>
</feature>
<evidence type="ECO:0000313" key="4">
    <source>
        <dbReference type="EMBL" id="ADC47299.1"/>
    </source>
</evidence>
<dbReference type="NCBIfam" id="TIGR00270">
    <property type="entry name" value="multiprotein bridging factor aMBF1"/>
    <property type="match status" value="1"/>
</dbReference>
<proteinExistence type="predicted"/>
<protein>
    <submittedName>
        <fullName evidence="4">Transcriptional regulator</fullName>
    </submittedName>
</protein>
<dbReference type="PANTHER" id="PTHR10245:SF15">
    <property type="entry name" value="ENDOTHELIAL DIFFERENTIATION-RELATED FACTOR 1"/>
    <property type="match status" value="1"/>
</dbReference>
<dbReference type="AlphaFoldDB" id="D3E438"/>
<keyword evidence="1" id="KW-0238">DNA-binding</keyword>
<evidence type="ECO:0000259" key="3">
    <source>
        <dbReference type="PROSITE" id="PS50943"/>
    </source>
</evidence>
<dbReference type="InterPro" id="IPR001387">
    <property type="entry name" value="Cro/C1-type_HTH"/>
</dbReference>
<dbReference type="STRING" id="634498.mru_1449"/>
<feature type="compositionally biased region" description="Basic and acidic residues" evidence="2">
    <location>
        <begin position="46"/>
        <end position="59"/>
    </location>
</feature>
<sequence>MNCEICGKEIEGKPLRTKIDGSVLLVCNDCAKFGRVQRDTPLERKFVTRDKKGRKEANAKTRPKKTYTRNEEPMDELVEDFNLVVRQAREAKGWKREELAAKIYEKASVINRIESGKILPDLKLARKLEKTLNIKLIEKYDDMDLEAYKSSSAGPNTLGSIVKIKRK</sequence>
<dbReference type="Proteomes" id="UP000008680">
    <property type="component" value="Chromosome"/>
</dbReference>
<gene>
    <name evidence="4" type="ordered locus">mru_1449</name>
</gene>
<dbReference type="OrthoDB" id="11138at2157"/>
<dbReference type="PROSITE" id="PS50943">
    <property type="entry name" value="HTH_CROC1"/>
    <property type="match status" value="1"/>
</dbReference>
<dbReference type="Pfam" id="PF01381">
    <property type="entry name" value="HTH_3"/>
    <property type="match status" value="1"/>
</dbReference>
<dbReference type="InterPro" id="IPR004451">
    <property type="entry name" value="MJ0586"/>
</dbReference>
<reference evidence="4 5" key="1">
    <citation type="journal article" date="2010" name="PLoS ONE">
        <title>The genome sequence of the rumen methanogen Methanobrevibacter ruminantium reveals new possibilities for controlling ruminant methane emissions.</title>
        <authorList>
            <person name="Leahy S.C."/>
            <person name="Kelly W.J."/>
            <person name="Altermann E."/>
            <person name="Ronimus R.S."/>
            <person name="Yeoman C.J."/>
            <person name="Pacheco D.M."/>
            <person name="Li D."/>
            <person name="Kong Z."/>
            <person name="McTavish S."/>
            <person name="Sang C."/>
            <person name="Lambie S.C."/>
            <person name="Janssen P.H."/>
            <person name="Dey D."/>
            <person name="Attwood G.T."/>
        </authorList>
    </citation>
    <scope>NUCLEOTIDE SEQUENCE [LARGE SCALE GENOMIC DNA]</scope>
    <source>
        <strain evidence="5">ATCC 35063 / DSM 1093 / JCM 13430 / OCM 146 / M1</strain>
    </source>
</reference>
<evidence type="ECO:0000256" key="1">
    <source>
        <dbReference type="ARBA" id="ARBA00023125"/>
    </source>
</evidence>
<dbReference type="CDD" id="cd00093">
    <property type="entry name" value="HTH_XRE"/>
    <property type="match status" value="1"/>
</dbReference>
<keyword evidence="5" id="KW-1185">Reference proteome</keyword>
<dbReference type="SMART" id="SM00530">
    <property type="entry name" value="HTH_XRE"/>
    <property type="match status" value="1"/>
</dbReference>
<dbReference type="Gene3D" id="1.10.260.40">
    <property type="entry name" value="lambda repressor-like DNA-binding domains"/>
    <property type="match status" value="1"/>
</dbReference>